<keyword evidence="3" id="KW-1185">Reference proteome</keyword>
<gene>
    <name evidence="2" type="ORF">C8N40_105309</name>
</gene>
<evidence type="ECO:0000313" key="3">
    <source>
        <dbReference type="Proteomes" id="UP000244225"/>
    </source>
</evidence>
<feature type="transmembrane region" description="Helical" evidence="1">
    <location>
        <begin position="158"/>
        <end position="179"/>
    </location>
</feature>
<evidence type="ECO:0000313" key="2">
    <source>
        <dbReference type="EMBL" id="PTX19015.1"/>
    </source>
</evidence>
<protein>
    <submittedName>
        <fullName evidence="2">Putative zincin peptidase</fullName>
    </submittedName>
</protein>
<dbReference type="Proteomes" id="UP000244225">
    <property type="component" value="Unassembled WGS sequence"/>
</dbReference>
<feature type="transmembrane region" description="Helical" evidence="1">
    <location>
        <begin position="70"/>
        <end position="91"/>
    </location>
</feature>
<dbReference type="InterPro" id="IPR021683">
    <property type="entry name" value="DUF3267"/>
</dbReference>
<keyword evidence="1" id="KW-0472">Membrane</keyword>
<sequence length="203" mass="22850">MKVNSEVYLQNEALYEKSELTMTAAEANVKALVFMLPILVLYMVPYVLLWPEQFSFQAIESFVLKQGTLVLVYPFLMLLVFVLGAVVHELLHGLTWAVFCKSGVKSIKYCVHWRYLTPYCHCQEVLPLRPYVLGGIMPGLVMGLLPALAGMVTGTLLLFLFGLFFSIAASGDLLVLWMLRHAKAADLVQDHPEKIGCYVFSRK</sequence>
<feature type="transmembrane region" description="Helical" evidence="1">
    <location>
        <begin position="131"/>
        <end position="152"/>
    </location>
</feature>
<name>A0A2T5YI78_9BACT</name>
<proteinExistence type="predicted"/>
<accession>A0A2T5YI78</accession>
<reference evidence="2 3" key="1">
    <citation type="submission" date="2018-04" db="EMBL/GenBank/DDBJ databases">
        <title>Genomic Encyclopedia of Archaeal and Bacterial Type Strains, Phase II (KMG-II): from individual species to whole genera.</title>
        <authorList>
            <person name="Goeker M."/>
        </authorList>
    </citation>
    <scope>NUCLEOTIDE SEQUENCE [LARGE SCALE GENOMIC DNA]</scope>
    <source>
        <strain evidence="2 3">DSM 100162</strain>
    </source>
</reference>
<comment type="caution">
    <text evidence="2">The sequence shown here is derived from an EMBL/GenBank/DDBJ whole genome shotgun (WGS) entry which is preliminary data.</text>
</comment>
<keyword evidence="1" id="KW-0812">Transmembrane</keyword>
<dbReference type="AlphaFoldDB" id="A0A2T5YI78"/>
<organism evidence="2 3">
    <name type="scientific">Pontibacter mucosus</name>
    <dbReference type="NCBI Taxonomy" id="1649266"/>
    <lineage>
        <taxon>Bacteria</taxon>
        <taxon>Pseudomonadati</taxon>
        <taxon>Bacteroidota</taxon>
        <taxon>Cytophagia</taxon>
        <taxon>Cytophagales</taxon>
        <taxon>Hymenobacteraceae</taxon>
        <taxon>Pontibacter</taxon>
    </lineage>
</organism>
<evidence type="ECO:0000256" key="1">
    <source>
        <dbReference type="SAM" id="Phobius"/>
    </source>
</evidence>
<dbReference type="Pfam" id="PF11667">
    <property type="entry name" value="DUF3267"/>
    <property type="match status" value="1"/>
</dbReference>
<dbReference type="EMBL" id="QBKI01000005">
    <property type="protein sequence ID" value="PTX19015.1"/>
    <property type="molecule type" value="Genomic_DNA"/>
</dbReference>
<feature type="transmembrane region" description="Helical" evidence="1">
    <location>
        <begin position="31"/>
        <end position="50"/>
    </location>
</feature>
<keyword evidence="1" id="KW-1133">Transmembrane helix</keyword>